<evidence type="ECO:0000313" key="2">
    <source>
        <dbReference type="Proteomes" id="UP001143474"/>
    </source>
</evidence>
<keyword evidence="2" id="KW-1185">Reference proteome</keyword>
<dbReference type="InterPro" id="IPR030988">
    <property type="entry name" value="GRASP_targ_2_Rhodococcus"/>
</dbReference>
<dbReference type="AlphaFoldDB" id="A0A9W6I2K9"/>
<dbReference type="NCBIfam" id="TIGR04497">
    <property type="entry name" value="GRASP_targ_2"/>
    <property type="match status" value="1"/>
</dbReference>
<protein>
    <submittedName>
        <fullName evidence="1">Uncharacterized protein</fullName>
    </submittedName>
</protein>
<gene>
    <name evidence="1" type="ORF">GCM10017600_35150</name>
</gene>
<name>A0A9W6I2K9_9ACTN</name>
<evidence type="ECO:0000313" key="1">
    <source>
        <dbReference type="EMBL" id="GLK10109.1"/>
    </source>
</evidence>
<proteinExistence type="predicted"/>
<comment type="caution">
    <text evidence="1">The sequence shown here is derived from an EMBL/GenBank/DDBJ whole genome shotgun (WGS) entry which is preliminary data.</text>
</comment>
<dbReference type="RefSeq" id="WP_271218554.1">
    <property type="nucleotide sequence ID" value="NZ_BAAAVD010000042.1"/>
</dbReference>
<reference evidence="1" key="1">
    <citation type="journal article" date="2014" name="Int. J. Syst. Evol. Microbiol.">
        <title>Complete genome sequence of Corynebacterium casei LMG S-19264T (=DSM 44701T), isolated from a smear-ripened cheese.</title>
        <authorList>
            <consortium name="US DOE Joint Genome Institute (JGI-PGF)"/>
            <person name="Walter F."/>
            <person name="Albersmeier A."/>
            <person name="Kalinowski J."/>
            <person name="Ruckert C."/>
        </authorList>
    </citation>
    <scope>NUCLEOTIDE SEQUENCE</scope>
    <source>
        <strain evidence="1">VKM Ac-2007</strain>
    </source>
</reference>
<accession>A0A9W6I2K9</accession>
<reference evidence="1" key="2">
    <citation type="submission" date="2023-01" db="EMBL/GenBank/DDBJ databases">
        <authorList>
            <person name="Sun Q."/>
            <person name="Evtushenko L."/>
        </authorList>
    </citation>
    <scope>NUCLEOTIDE SEQUENCE</scope>
    <source>
        <strain evidence="1">VKM Ac-2007</strain>
    </source>
</reference>
<organism evidence="1 2">
    <name type="scientific">Streptosporangium carneum</name>
    <dbReference type="NCBI Taxonomy" id="47481"/>
    <lineage>
        <taxon>Bacteria</taxon>
        <taxon>Bacillati</taxon>
        <taxon>Actinomycetota</taxon>
        <taxon>Actinomycetes</taxon>
        <taxon>Streptosporangiales</taxon>
        <taxon>Streptosporangiaceae</taxon>
        <taxon>Streptosporangium</taxon>
    </lineage>
</organism>
<dbReference type="EMBL" id="BSEV01000007">
    <property type="protein sequence ID" value="GLK10109.1"/>
    <property type="molecule type" value="Genomic_DNA"/>
</dbReference>
<sequence length="47" mass="4981">MSKINIDDIPFEGAELSEAELGEVSGGRMSVSWTIGGKPAEWVGTNN</sequence>
<dbReference type="Proteomes" id="UP001143474">
    <property type="component" value="Unassembled WGS sequence"/>
</dbReference>